<evidence type="ECO:0000313" key="1">
    <source>
        <dbReference type="EMBL" id="CAD7224714.1"/>
    </source>
</evidence>
<sequence length="132" mass="13929">MASHFSGAVGIVAHSVCHATAESPDSSAVVDCIRIEAFTTKQALSQILAGCLEAGGETNPPGQDDPDRSLGIFEEMRKRTESRAGEDLRGHYTTGFCRLSSSSPAPSLRGGLLASKWILRSEVCTLLSPSAH</sequence>
<protein>
    <submittedName>
        <fullName evidence="1">Uncharacterized protein</fullName>
    </submittedName>
</protein>
<reference evidence="1" key="1">
    <citation type="submission" date="2020-11" db="EMBL/GenBank/DDBJ databases">
        <authorList>
            <person name="Tran Van P."/>
        </authorList>
    </citation>
    <scope>NUCLEOTIDE SEQUENCE</scope>
</reference>
<name>A0A7R8W4G3_9CRUS</name>
<proteinExistence type="predicted"/>
<gene>
    <name evidence="1" type="ORF">CTOB1V02_LOCUS2667</name>
</gene>
<dbReference type="AlphaFoldDB" id="A0A7R8W4G3"/>
<organism evidence="1">
    <name type="scientific">Cyprideis torosa</name>
    <dbReference type="NCBI Taxonomy" id="163714"/>
    <lineage>
        <taxon>Eukaryota</taxon>
        <taxon>Metazoa</taxon>
        <taxon>Ecdysozoa</taxon>
        <taxon>Arthropoda</taxon>
        <taxon>Crustacea</taxon>
        <taxon>Oligostraca</taxon>
        <taxon>Ostracoda</taxon>
        <taxon>Podocopa</taxon>
        <taxon>Podocopida</taxon>
        <taxon>Cytherocopina</taxon>
        <taxon>Cytheroidea</taxon>
        <taxon>Cytherideidae</taxon>
        <taxon>Cyprideis</taxon>
    </lineage>
</organism>
<accession>A0A7R8W4G3</accession>
<dbReference type="EMBL" id="OB660423">
    <property type="protein sequence ID" value="CAD7224714.1"/>
    <property type="molecule type" value="Genomic_DNA"/>
</dbReference>